<dbReference type="InterPro" id="IPR041426">
    <property type="entry name" value="Mos1_HTH"/>
</dbReference>
<dbReference type="Gene3D" id="1.10.10.1450">
    <property type="match status" value="1"/>
</dbReference>
<dbReference type="InterPro" id="IPR052709">
    <property type="entry name" value="Transposase-MT_Hybrid"/>
</dbReference>
<organism evidence="2 3">
    <name type="scientific">Acrobeloides nanus</name>
    <dbReference type="NCBI Taxonomy" id="290746"/>
    <lineage>
        <taxon>Eukaryota</taxon>
        <taxon>Metazoa</taxon>
        <taxon>Ecdysozoa</taxon>
        <taxon>Nematoda</taxon>
        <taxon>Chromadorea</taxon>
        <taxon>Rhabditida</taxon>
        <taxon>Tylenchina</taxon>
        <taxon>Cephalobomorpha</taxon>
        <taxon>Cephaloboidea</taxon>
        <taxon>Cephalobidae</taxon>
        <taxon>Acrobeloides</taxon>
    </lineage>
</organism>
<name>A0A914ED37_9BILA</name>
<reference evidence="3" key="1">
    <citation type="submission" date="2022-11" db="UniProtKB">
        <authorList>
            <consortium name="WormBaseParasite"/>
        </authorList>
    </citation>
    <scope>IDENTIFICATION</scope>
</reference>
<evidence type="ECO:0000313" key="3">
    <source>
        <dbReference type="WBParaSite" id="ACRNAN_scaffold738.g20874.t1"/>
    </source>
</evidence>
<dbReference type="Pfam" id="PF17906">
    <property type="entry name" value="HTH_48"/>
    <property type="match status" value="1"/>
</dbReference>
<evidence type="ECO:0000313" key="2">
    <source>
        <dbReference type="Proteomes" id="UP000887540"/>
    </source>
</evidence>
<dbReference type="Gene3D" id="3.30.420.10">
    <property type="entry name" value="Ribonuclease H-like superfamily/Ribonuclease H"/>
    <property type="match status" value="1"/>
</dbReference>
<dbReference type="AlphaFoldDB" id="A0A914ED37"/>
<dbReference type="PANTHER" id="PTHR46060:SF1">
    <property type="entry name" value="MARINER MOS1 TRANSPOSASE-LIKE PROTEIN"/>
    <property type="match status" value="1"/>
</dbReference>
<sequence>MVNPCCKDKGCCDGGKADCCKDGPTHCTSNHILIRNILLFYFDQNKSDADAFRDLNVIYGDGTISRAQCFQWFARFKEGDRSLEDKKDNQDLLNAVEEDQSLTTRKNNVILLYDNAKPHVERRVVESIQNKGWEILPHPSHFPTEAPTEYHVNRSVSNRSGSSTKNLMTSWTRSVAGSPLRTRNGLPEVSTCSLRNGKQFLMLTANMHQNNQF</sequence>
<protein>
    <submittedName>
        <fullName evidence="3">Mos1 transposase HTH domain-containing protein</fullName>
    </submittedName>
</protein>
<feature type="domain" description="Mos1 transposase HTH" evidence="1">
    <location>
        <begin position="32"/>
        <end position="80"/>
    </location>
</feature>
<dbReference type="GO" id="GO:0003676">
    <property type="term" value="F:nucleic acid binding"/>
    <property type="evidence" value="ECO:0007669"/>
    <property type="project" value="InterPro"/>
</dbReference>
<keyword evidence="2" id="KW-1185">Reference proteome</keyword>
<dbReference type="InterPro" id="IPR036397">
    <property type="entry name" value="RNaseH_sf"/>
</dbReference>
<proteinExistence type="predicted"/>
<dbReference type="WBParaSite" id="ACRNAN_scaffold738.g20874.t1">
    <property type="protein sequence ID" value="ACRNAN_scaffold738.g20874.t1"/>
    <property type="gene ID" value="ACRNAN_scaffold738.g20874"/>
</dbReference>
<dbReference type="PANTHER" id="PTHR46060">
    <property type="entry name" value="MARINER MOS1 TRANSPOSASE-LIKE PROTEIN"/>
    <property type="match status" value="1"/>
</dbReference>
<evidence type="ECO:0000259" key="1">
    <source>
        <dbReference type="Pfam" id="PF17906"/>
    </source>
</evidence>
<accession>A0A914ED37</accession>
<dbReference type="Proteomes" id="UP000887540">
    <property type="component" value="Unplaced"/>
</dbReference>